<keyword evidence="1" id="KW-0812">Transmembrane</keyword>
<keyword evidence="1" id="KW-1133">Transmembrane helix</keyword>
<protein>
    <submittedName>
        <fullName evidence="2">Uncharacterized protein</fullName>
    </submittedName>
</protein>
<dbReference type="EMBL" id="FLUO01000001">
    <property type="protein sequence ID" value="SBW00721.1"/>
    <property type="molecule type" value="Genomic_DNA"/>
</dbReference>
<name>A0A212JMU6_9PROT</name>
<evidence type="ECO:0000256" key="1">
    <source>
        <dbReference type="SAM" id="Phobius"/>
    </source>
</evidence>
<organism evidence="2">
    <name type="scientific">uncultured Alphaproteobacteria bacterium</name>
    <dbReference type="NCBI Taxonomy" id="91750"/>
    <lineage>
        <taxon>Bacteria</taxon>
        <taxon>Pseudomonadati</taxon>
        <taxon>Pseudomonadota</taxon>
        <taxon>Alphaproteobacteria</taxon>
        <taxon>environmental samples</taxon>
    </lineage>
</organism>
<evidence type="ECO:0000313" key="2">
    <source>
        <dbReference type="EMBL" id="SBW00721.1"/>
    </source>
</evidence>
<reference evidence="2" key="1">
    <citation type="submission" date="2016-04" db="EMBL/GenBank/DDBJ databases">
        <authorList>
            <person name="Evans L.H."/>
            <person name="Alamgir A."/>
            <person name="Owens N."/>
            <person name="Weber N.D."/>
            <person name="Virtaneva K."/>
            <person name="Barbian K."/>
            <person name="Babar A."/>
            <person name="Rosenke K."/>
        </authorList>
    </citation>
    <scope>NUCLEOTIDE SEQUENCE</scope>
    <source>
        <strain evidence="2">86</strain>
    </source>
</reference>
<keyword evidence="1" id="KW-0472">Membrane</keyword>
<feature type="transmembrane region" description="Helical" evidence="1">
    <location>
        <begin position="39"/>
        <end position="58"/>
    </location>
</feature>
<feature type="transmembrane region" description="Helical" evidence="1">
    <location>
        <begin position="64"/>
        <end position="84"/>
    </location>
</feature>
<accession>A0A212JMU6</accession>
<sequence length="100" mass="10887">MLSWEAAFLATPEEIRKEYVGRVYDRSHPLVDITVRNRAMLTTVGVGAIICLSAYASRYDEPRVLGSIIGLALVIGGPIALWAVTRRALTENRGAGQDDA</sequence>
<dbReference type="AlphaFoldDB" id="A0A212JMU6"/>
<proteinExistence type="predicted"/>
<gene>
    <name evidence="2" type="ORF">KL86APRO_11331</name>
</gene>